<keyword evidence="4" id="KW-1185">Reference proteome</keyword>
<comment type="caution">
    <text evidence="3">The sequence shown here is derived from an EMBL/GenBank/DDBJ whole genome shotgun (WGS) entry which is preliminary data.</text>
</comment>
<feature type="region of interest" description="Disordered" evidence="1">
    <location>
        <begin position="118"/>
        <end position="149"/>
    </location>
</feature>
<keyword evidence="2" id="KW-0732">Signal</keyword>
<feature type="signal peptide" evidence="2">
    <location>
        <begin position="1"/>
        <end position="16"/>
    </location>
</feature>
<dbReference type="EMBL" id="JAQQWK010000006">
    <property type="protein sequence ID" value="KAK8040188.1"/>
    <property type="molecule type" value="Genomic_DNA"/>
</dbReference>
<evidence type="ECO:0000256" key="2">
    <source>
        <dbReference type="SAM" id="SignalP"/>
    </source>
</evidence>
<dbReference type="PANTHER" id="PTHR36578:SF2">
    <property type="entry name" value="PA14 DOMAIN-CONTAINING PROTEIN"/>
    <property type="match status" value="1"/>
</dbReference>
<evidence type="ECO:0000256" key="1">
    <source>
        <dbReference type="SAM" id="MobiDB-lite"/>
    </source>
</evidence>
<accession>A0ABR1T383</accession>
<organism evidence="3 4">
    <name type="scientific">Apiospora rasikravindrae</name>
    <dbReference type="NCBI Taxonomy" id="990691"/>
    <lineage>
        <taxon>Eukaryota</taxon>
        <taxon>Fungi</taxon>
        <taxon>Dikarya</taxon>
        <taxon>Ascomycota</taxon>
        <taxon>Pezizomycotina</taxon>
        <taxon>Sordariomycetes</taxon>
        <taxon>Xylariomycetidae</taxon>
        <taxon>Amphisphaeriales</taxon>
        <taxon>Apiosporaceae</taxon>
        <taxon>Apiospora</taxon>
    </lineage>
</organism>
<protein>
    <submittedName>
        <fullName evidence="3">Uncharacterized protein</fullName>
    </submittedName>
</protein>
<gene>
    <name evidence="3" type="ORF">PG993_008599</name>
</gene>
<reference evidence="3 4" key="1">
    <citation type="submission" date="2023-01" db="EMBL/GenBank/DDBJ databases">
        <title>Analysis of 21 Apiospora genomes using comparative genomics revels a genus with tremendous synthesis potential of carbohydrate active enzymes and secondary metabolites.</title>
        <authorList>
            <person name="Sorensen T."/>
        </authorList>
    </citation>
    <scope>NUCLEOTIDE SEQUENCE [LARGE SCALE GENOMIC DNA]</scope>
    <source>
        <strain evidence="3 4">CBS 33761</strain>
    </source>
</reference>
<evidence type="ECO:0000313" key="3">
    <source>
        <dbReference type="EMBL" id="KAK8040188.1"/>
    </source>
</evidence>
<name>A0ABR1T383_9PEZI</name>
<proteinExistence type="predicted"/>
<dbReference type="PANTHER" id="PTHR36578">
    <property type="entry name" value="CHROMOSOME 15, WHOLE GENOME SHOTGUN SEQUENCE"/>
    <property type="match status" value="1"/>
</dbReference>
<dbReference type="Proteomes" id="UP001444661">
    <property type="component" value="Unassembled WGS sequence"/>
</dbReference>
<evidence type="ECO:0000313" key="4">
    <source>
        <dbReference type="Proteomes" id="UP001444661"/>
    </source>
</evidence>
<feature type="chain" id="PRO_5046498443" evidence="2">
    <location>
        <begin position="17"/>
        <end position="572"/>
    </location>
</feature>
<sequence length="572" mass="60782">MKVSLIVLSCLALARAQSIDWDAVDDAPPASIVIVPYGATPDVISYIADEAADIIRSLINPPKFPATATRDRPILSIPLPTDLLSTVIDDILPPIPTESAPTDTDGLVPTISISSPVSTAAAEPTAEVARRDAPCAPQPTGHGPVPSPDTAESFLAYPAFSTAASNAPVPSNYARTFVNSQGSSSAYGYLGYTVLRSILTTPSVLAREAPPSLSASFGEDRSARRTATRGGYIGQFHVVIAGSNGYVKTKFGALPGYTNPLNGSAVDAAINAPPDCTGANTFMGAKVFTSGPFDVGLCAAACEAQTAYNLQYPPAYGAPLTCQLFNTYMLLRDGLSVGQYCVMYTEFWDNSHMTNHGEWRGREEYTITWSLEYSNTTDPGRPAGLDTDSKNCGACGNVCGPNTHCVSGSCRAIDLCQKPVAMFTIQAQGGEYDQRPAFDINPRGKASGMAFFRDGAKPMGQVAQFQLDRGSGHLAILRNSNRGPKALYANVDPDPDSTDSYHPYDFNTEADIQHKGWQYITCQIADGGRLICGNDDSSLATTAYMSGSDPRVCLIHNQTEGFVNLNLKALCT</sequence>